<dbReference type="PANTHER" id="PTHR10985">
    <property type="entry name" value="BASIC HELIX-LOOP-HELIX TRANSCRIPTION FACTOR, HES-RELATED"/>
    <property type="match status" value="1"/>
</dbReference>
<reference evidence="8" key="2">
    <citation type="submission" date="2025-09" db="UniProtKB">
        <authorList>
            <consortium name="Ensembl"/>
        </authorList>
    </citation>
    <scope>IDENTIFICATION</scope>
</reference>
<dbReference type="InterPro" id="IPR032644">
    <property type="entry name" value="HES-7_bHLH-O"/>
</dbReference>
<dbReference type="AlphaFoldDB" id="A0A8C5CSD6"/>
<dbReference type="SUPFAM" id="SSF47459">
    <property type="entry name" value="HLH, helix-loop-helix DNA-binding domain"/>
    <property type="match status" value="1"/>
</dbReference>
<organism evidence="8 9">
    <name type="scientific">Gadus morhua</name>
    <name type="common">Atlantic cod</name>
    <dbReference type="NCBI Taxonomy" id="8049"/>
    <lineage>
        <taxon>Eukaryota</taxon>
        <taxon>Metazoa</taxon>
        <taxon>Chordata</taxon>
        <taxon>Craniata</taxon>
        <taxon>Vertebrata</taxon>
        <taxon>Euteleostomi</taxon>
        <taxon>Actinopterygii</taxon>
        <taxon>Neopterygii</taxon>
        <taxon>Teleostei</taxon>
        <taxon>Neoteleostei</taxon>
        <taxon>Acanthomorphata</taxon>
        <taxon>Zeiogadaria</taxon>
        <taxon>Gadariae</taxon>
        <taxon>Gadiformes</taxon>
        <taxon>Gadoidei</taxon>
        <taxon>Gadidae</taxon>
        <taxon>Gadus</taxon>
    </lineage>
</organism>
<evidence type="ECO:0000256" key="2">
    <source>
        <dbReference type="ARBA" id="ARBA00022491"/>
    </source>
</evidence>
<dbReference type="PROSITE" id="PS50888">
    <property type="entry name" value="BHLH"/>
    <property type="match status" value="1"/>
</dbReference>
<dbReference type="InterPro" id="IPR050370">
    <property type="entry name" value="HES_HEY"/>
</dbReference>
<dbReference type="GO" id="GO:0005634">
    <property type="term" value="C:nucleus"/>
    <property type="evidence" value="ECO:0007669"/>
    <property type="project" value="UniProtKB-SubCell"/>
</dbReference>
<dbReference type="Proteomes" id="UP000694546">
    <property type="component" value="Chromosome 10"/>
</dbReference>
<keyword evidence="3" id="KW-0805">Transcription regulation</keyword>
<protein>
    <submittedName>
        <fullName evidence="8">Hairy-related 11</fullName>
    </submittedName>
</protein>
<evidence type="ECO:0000313" key="8">
    <source>
        <dbReference type="Ensembl" id="ENSGMOP00000064098.1"/>
    </source>
</evidence>
<name>A0A8C5CSD6_GADMO</name>
<sequence length="259" mass="28776">MTRKRNLSQDENNGRKILKPVVEKKRRDRINQSLGELKSLLSRYTSDARLQNPKIEKAAILDLAVEYLRSWTDGQRNGCAPAVPIETAGIHHCITHLDGYMQKISPSQSTGLIRELKHYMDNHPKNTDAEPRPSSCKRPSSLIYSFNNSVGLHHDYLSPPPSPYFGCPSSTYTTPPPFPPITCHFSFSPRATPLSPNTSFPTPSWPTTPSVSLSPTTHSLSSPIFTFPSPTAPRRTSAALTPRGSPPTNSTSAVWRPWF</sequence>
<keyword evidence="2" id="KW-0678">Repressor</keyword>
<dbReference type="GO" id="GO:0003677">
    <property type="term" value="F:DNA binding"/>
    <property type="evidence" value="ECO:0007669"/>
    <property type="project" value="UniProtKB-KW"/>
</dbReference>
<dbReference type="Gene3D" id="4.10.280.10">
    <property type="entry name" value="Helix-loop-helix DNA-binding domain"/>
    <property type="match status" value="1"/>
</dbReference>
<dbReference type="InterPro" id="IPR036638">
    <property type="entry name" value="HLH_DNA-bd_sf"/>
</dbReference>
<dbReference type="InterPro" id="IPR011598">
    <property type="entry name" value="bHLH_dom"/>
</dbReference>
<keyword evidence="9" id="KW-1185">Reference proteome</keyword>
<evidence type="ECO:0000256" key="6">
    <source>
        <dbReference type="SAM" id="MobiDB-lite"/>
    </source>
</evidence>
<dbReference type="Ensembl" id="ENSGMOT00000066078.1">
    <property type="protein sequence ID" value="ENSGMOP00000064098.1"/>
    <property type="gene ID" value="ENSGMOG00000034035.1"/>
</dbReference>
<dbReference type="SMART" id="SM00353">
    <property type="entry name" value="HLH"/>
    <property type="match status" value="1"/>
</dbReference>
<reference evidence="8" key="1">
    <citation type="submission" date="2025-08" db="UniProtKB">
        <authorList>
            <consortium name="Ensembl"/>
        </authorList>
    </citation>
    <scope>IDENTIFICATION</scope>
</reference>
<accession>A0A8C5CSD6</accession>
<dbReference type="GeneTree" id="ENSGT00730000111282"/>
<dbReference type="Pfam" id="PF00010">
    <property type="entry name" value="HLH"/>
    <property type="match status" value="1"/>
</dbReference>
<keyword evidence="5" id="KW-0539">Nucleus</keyword>
<feature type="domain" description="BHLH" evidence="7">
    <location>
        <begin position="14"/>
        <end position="71"/>
    </location>
</feature>
<evidence type="ECO:0000256" key="4">
    <source>
        <dbReference type="ARBA" id="ARBA00023163"/>
    </source>
</evidence>
<proteinExistence type="predicted"/>
<evidence type="ECO:0000256" key="3">
    <source>
        <dbReference type="ARBA" id="ARBA00023015"/>
    </source>
</evidence>
<evidence type="ECO:0000313" key="9">
    <source>
        <dbReference type="Proteomes" id="UP000694546"/>
    </source>
</evidence>
<keyword evidence="4" id="KW-0804">Transcription</keyword>
<evidence type="ECO:0000256" key="1">
    <source>
        <dbReference type="ARBA" id="ARBA00004123"/>
    </source>
</evidence>
<dbReference type="OMA" id="YLQKWTD"/>
<dbReference type="CDD" id="cd11462">
    <property type="entry name" value="bHLH-O_HES7"/>
    <property type="match status" value="1"/>
</dbReference>
<comment type="subcellular location">
    <subcellularLocation>
        <location evidence="1">Nucleus</location>
    </subcellularLocation>
</comment>
<evidence type="ECO:0000259" key="7">
    <source>
        <dbReference type="PROSITE" id="PS50888"/>
    </source>
</evidence>
<feature type="region of interest" description="Disordered" evidence="6">
    <location>
        <begin position="224"/>
        <end position="259"/>
    </location>
</feature>
<dbReference type="GO" id="GO:0046983">
    <property type="term" value="F:protein dimerization activity"/>
    <property type="evidence" value="ECO:0007669"/>
    <property type="project" value="InterPro"/>
</dbReference>
<evidence type="ECO:0000256" key="5">
    <source>
        <dbReference type="ARBA" id="ARBA00023242"/>
    </source>
</evidence>